<name>A0ABU4HWV6_9ACTN</name>
<accession>A0ABU4HWV6</accession>
<feature type="chain" id="PRO_5046905075" evidence="1">
    <location>
        <begin position="35"/>
        <end position="265"/>
    </location>
</feature>
<feature type="signal peptide" evidence="1">
    <location>
        <begin position="1"/>
        <end position="34"/>
    </location>
</feature>
<protein>
    <submittedName>
        <fullName evidence="2">Uncharacterized protein</fullName>
    </submittedName>
</protein>
<keyword evidence="3" id="KW-1185">Reference proteome</keyword>
<evidence type="ECO:0000256" key="1">
    <source>
        <dbReference type="SAM" id="SignalP"/>
    </source>
</evidence>
<gene>
    <name evidence="2" type="ORF">R7226_22540</name>
</gene>
<reference evidence="3" key="1">
    <citation type="submission" date="2023-07" db="EMBL/GenBank/DDBJ databases">
        <title>Conexibacter stalactiti sp. nov., isolated from stalactites in a lava cave and emended description of the genus Conexibacter.</title>
        <authorList>
            <person name="Lee S.D."/>
        </authorList>
    </citation>
    <scope>NUCLEOTIDE SEQUENCE [LARGE SCALE GENOMIC DNA]</scope>
    <source>
        <strain evidence="3">KCTC 39840</strain>
    </source>
</reference>
<comment type="caution">
    <text evidence="2">The sequence shown here is derived from an EMBL/GenBank/DDBJ whole genome shotgun (WGS) entry which is preliminary data.</text>
</comment>
<keyword evidence="1" id="KW-0732">Signal</keyword>
<evidence type="ECO:0000313" key="3">
    <source>
        <dbReference type="Proteomes" id="UP001284601"/>
    </source>
</evidence>
<proteinExistence type="predicted"/>
<sequence>MLDVSRAVVRARLAAGVAAAAAAALALAAPVAHAAAADTGDRTYLIKSIDIHQSEEWRSQVSGYPNRCRTWQFAEGRSNLGVAQQGTRTMRVQRLPFGGLVGTFDGSNWGLSELRRTLDWRSHSVPDVAGCSPCGPNSEYGQCSGAAPPDETARPRCAPPRGRGLIVLSLTDAGLSVGAVPNLDKELERCPEPPKAAPRGTMQWRLETVRFKEAPQTLARMGLYKEHTFRRETTVDRAGGCRRLRGVGFRSCVAYTVVVVVRRIG</sequence>
<dbReference type="InterPro" id="IPR006311">
    <property type="entry name" value="TAT_signal"/>
</dbReference>
<dbReference type="PROSITE" id="PS51318">
    <property type="entry name" value="TAT"/>
    <property type="match status" value="1"/>
</dbReference>
<dbReference type="EMBL" id="JAWSTH010000076">
    <property type="protein sequence ID" value="MDW5597142.1"/>
    <property type="molecule type" value="Genomic_DNA"/>
</dbReference>
<dbReference type="Proteomes" id="UP001284601">
    <property type="component" value="Unassembled WGS sequence"/>
</dbReference>
<evidence type="ECO:0000313" key="2">
    <source>
        <dbReference type="EMBL" id="MDW5597142.1"/>
    </source>
</evidence>
<dbReference type="RefSeq" id="WP_318599605.1">
    <property type="nucleotide sequence ID" value="NZ_JAWSTH010000076.1"/>
</dbReference>
<organism evidence="2 3">
    <name type="scientific">Conexibacter stalactiti</name>
    <dbReference type="NCBI Taxonomy" id="1940611"/>
    <lineage>
        <taxon>Bacteria</taxon>
        <taxon>Bacillati</taxon>
        <taxon>Actinomycetota</taxon>
        <taxon>Thermoleophilia</taxon>
        <taxon>Solirubrobacterales</taxon>
        <taxon>Conexibacteraceae</taxon>
        <taxon>Conexibacter</taxon>
    </lineage>
</organism>